<dbReference type="AlphaFoldDB" id="A0A134B9A8"/>
<dbReference type="EMBL" id="LSDK01000061">
    <property type="protein sequence ID" value="KXB76517.1"/>
    <property type="molecule type" value="Genomic_DNA"/>
</dbReference>
<name>A0A134B9A8_9PORP</name>
<gene>
    <name evidence="1" type="ORF">HMPREF3185_00930</name>
</gene>
<proteinExistence type="predicted"/>
<protein>
    <submittedName>
        <fullName evidence="1">Uncharacterized protein</fullName>
    </submittedName>
</protein>
<dbReference type="Proteomes" id="UP000070224">
    <property type="component" value="Unassembled WGS sequence"/>
</dbReference>
<dbReference type="STRING" id="322095.HMPREF3185_00930"/>
<organism evidence="1 2">
    <name type="scientific">Porphyromonas somerae</name>
    <dbReference type="NCBI Taxonomy" id="322095"/>
    <lineage>
        <taxon>Bacteria</taxon>
        <taxon>Pseudomonadati</taxon>
        <taxon>Bacteroidota</taxon>
        <taxon>Bacteroidia</taxon>
        <taxon>Bacteroidales</taxon>
        <taxon>Porphyromonadaceae</taxon>
        <taxon>Porphyromonas</taxon>
    </lineage>
</organism>
<reference evidence="2" key="1">
    <citation type="submission" date="2016-01" db="EMBL/GenBank/DDBJ databases">
        <authorList>
            <person name="Mitreva M."/>
            <person name="Pepin K.H."/>
            <person name="Mihindukulasuriya K.A."/>
            <person name="Fulton R."/>
            <person name="Fronick C."/>
            <person name="O'Laughlin M."/>
            <person name="Miner T."/>
            <person name="Herter B."/>
            <person name="Rosa B.A."/>
            <person name="Cordes M."/>
            <person name="Tomlinson C."/>
            <person name="Wollam A."/>
            <person name="Palsikar V.B."/>
            <person name="Mardis E.R."/>
            <person name="Wilson R.K."/>
        </authorList>
    </citation>
    <scope>NUCLEOTIDE SEQUENCE [LARGE SCALE GENOMIC DNA]</scope>
    <source>
        <strain evidence="2">KA00683</strain>
    </source>
</reference>
<dbReference type="PATRIC" id="fig|322095.3.peg.919"/>
<keyword evidence="2" id="KW-1185">Reference proteome</keyword>
<evidence type="ECO:0000313" key="2">
    <source>
        <dbReference type="Proteomes" id="UP000070224"/>
    </source>
</evidence>
<sequence>MLLRLIASPHNGEDTDVCDGRANLYWSLSQTILVVARISIGSYPHPILGCCAA</sequence>
<accession>A0A134B9A8</accession>
<comment type="caution">
    <text evidence="1">The sequence shown here is derived from an EMBL/GenBank/DDBJ whole genome shotgun (WGS) entry which is preliminary data.</text>
</comment>
<evidence type="ECO:0000313" key="1">
    <source>
        <dbReference type="EMBL" id="KXB76517.1"/>
    </source>
</evidence>